<evidence type="ECO:0000313" key="1">
    <source>
        <dbReference type="EMBL" id="PSV87421.1"/>
    </source>
</evidence>
<reference evidence="1 2" key="1">
    <citation type="submission" date="2018-03" db="EMBL/GenBank/DDBJ databases">
        <title>Whole genome sequencing of Histamine producing bacteria.</title>
        <authorList>
            <person name="Butler K."/>
        </authorList>
    </citation>
    <scope>NUCLEOTIDE SEQUENCE [LARGE SCALE GENOMIC DNA]</scope>
    <source>
        <strain evidence="1 2">ATCC 33979</strain>
    </source>
</reference>
<dbReference type="AlphaFoldDB" id="A0A0D8MWU4"/>
<proteinExistence type="predicted"/>
<dbReference type="EMBL" id="PYOJ01000028">
    <property type="protein sequence ID" value="PSV87421.1"/>
    <property type="molecule type" value="Genomic_DNA"/>
</dbReference>
<organism evidence="1 2">
    <name type="scientific">Photobacterium leiognathi</name>
    <dbReference type="NCBI Taxonomy" id="553611"/>
    <lineage>
        <taxon>Bacteria</taxon>
        <taxon>Pseudomonadati</taxon>
        <taxon>Pseudomonadota</taxon>
        <taxon>Gammaproteobacteria</taxon>
        <taxon>Vibrionales</taxon>
        <taxon>Vibrionaceae</taxon>
        <taxon>Photobacterium</taxon>
    </lineage>
</organism>
<name>A0A0D8MWU4_PHOLE</name>
<protein>
    <submittedName>
        <fullName evidence="1">Uncharacterized protein</fullName>
    </submittedName>
</protein>
<sequence>MTTQSVSFDINTEVSVAENIIEYLQGHENEFSSALFSKHDQQDLRYQFATGSLNVDMVELSPDSKSGYATVSYGIHFFWPCNNQDEIDTYNEKLHFTVDNGKVCFELVHHEPWIVL</sequence>
<dbReference type="Proteomes" id="UP000240410">
    <property type="component" value="Unassembled WGS sequence"/>
</dbReference>
<accession>A0A0D8MWU4</accession>
<gene>
    <name evidence="1" type="ORF">CTM89_17200</name>
</gene>
<dbReference type="RefSeq" id="WP_045069077.1">
    <property type="nucleotide sequence ID" value="NZ_JAUZMO010000002.1"/>
</dbReference>
<evidence type="ECO:0000313" key="2">
    <source>
        <dbReference type="Proteomes" id="UP000240410"/>
    </source>
</evidence>
<comment type="caution">
    <text evidence="1">The sequence shown here is derived from an EMBL/GenBank/DDBJ whole genome shotgun (WGS) entry which is preliminary data.</text>
</comment>
<dbReference type="OrthoDB" id="5821409at2"/>